<comment type="function">
    <text evidence="12">Mannosyltransferase involved in glycosylphosphatidylinositol-anchor biosynthesis.</text>
</comment>
<evidence type="ECO:0000256" key="12">
    <source>
        <dbReference type="RuleBase" id="RU363112"/>
    </source>
</evidence>
<dbReference type="PANTHER" id="PTHR12468:SF2">
    <property type="entry name" value="GPI MANNOSYLTRANSFERASE 2"/>
    <property type="match status" value="1"/>
</dbReference>
<dbReference type="Proteomes" id="UP000318582">
    <property type="component" value="Unassembled WGS sequence"/>
</dbReference>
<evidence type="ECO:0000256" key="7">
    <source>
        <dbReference type="ARBA" id="ARBA00022679"/>
    </source>
</evidence>
<evidence type="ECO:0000256" key="9">
    <source>
        <dbReference type="ARBA" id="ARBA00022824"/>
    </source>
</evidence>
<comment type="pathway">
    <text evidence="2 12">Glycolipid biosynthesis; glycosylphosphatidylinositol-anchor biosynthesis.</text>
</comment>
<dbReference type="STRING" id="109895.A0A507DXN4"/>
<evidence type="ECO:0000256" key="2">
    <source>
        <dbReference type="ARBA" id="ARBA00004687"/>
    </source>
</evidence>
<evidence type="ECO:0000256" key="4">
    <source>
        <dbReference type="ARBA" id="ARBA00013795"/>
    </source>
</evidence>
<keyword evidence="14" id="KW-1185">Reference proteome</keyword>
<comment type="subcellular location">
    <subcellularLocation>
        <location evidence="1 12">Endoplasmic reticulum membrane</location>
        <topology evidence="1 12">Multi-pass membrane protein</topology>
    </subcellularLocation>
</comment>
<evidence type="ECO:0000256" key="6">
    <source>
        <dbReference type="ARBA" id="ARBA00022676"/>
    </source>
</evidence>
<evidence type="ECO:0000256" key="11">
    <source>
        <dbReference type="ARBA" id="ARBA00023136"/>
    </source>
</evidence>
<dbReference type="EMBL" id="QEAQ01000090">
    <property type="protein sequence ID" value="TPX55947.1"/>
    <property type="molecule type" value="Genomic_DNA"/>
</dbReference>
<evidence type="ECO:0000256" key="10">
    <source>
        <dbReference type="ARBA" id="ARBA00022989"/>
    </source>
</evidence>
<dbReference type="PANTHER" id="PTHR12468">
    <property type="entry name" value="GPI MANNOSYLTRANSFERASE 2"/>
    <property type="match status" value="1"/>
</dbReference>
<dbReference type="GO" id="GO:0031501">
    <property type="term" value="C:mannosyltransferase complex"/>
    <property type="evidence" value="ECO:0007669"/>
    <property type="project" value="TreeGrafter"/>
</dbReference>
<feature type="transmembrane region" description="Helical" evidence="12">
    <location>
        <begin position="116"/>
        <end position="138"/>
    </location>
</feature>
<feature type="transmembrane region" description="Helical" evidence="12">
    <location>
        <begin position="349"/>
        <end position="372"/>
    </location>
</feature>
<feature type="transmembrane region" description="Helical" evidence="12">
    <location>
        <begin position="309"/>
        <end position="328"/>
    </location>
</feature>
<keyword evidence="10 12" id="KW-1133">Transmembrane helix</keyword>
<keyword evidence="9 12" id="KW-0256">Endoplasmic reticulum</keyword>
<dbReference type="GO" id="GO:0006506">
    <property type="term" value="P:GPI anchor biosynthetic process"/>
    <property type="evidence" value="ECO:0007669"/>
    <property type="project" value="UniProtKB-UniPathway"/>
</dbReference>
<feature type="transmembrane region" description="Helical" evidence="12">
    <location>
        <begin position="192"/>
        <end position="223"/>
    </location>
</feature>
<comment type="caution">
    <text evidence="13">The sequence shown here is derived from an EMBL/GenBank/DDBJ whole genome shotgun (WGS) entry which is preliminary data.</text>
</comment>
<protein>
    <recommendedName>
        <fullName evidence="4 12">GPI mannosyltransferase 2</fullName>
        <ecNumber evidence="12">2.4.1.-</ecNumber>
    </recommendedName>
</protein>
<evidence type="ECO:0000313" key="13">
    <source>
        <dbReference type="EMBL" id="TPX55947.1"/>
    </source>
</evidence>
<evidence type="ECO:0000256" key="8">
    <source>
        <dbReference type="ARBA" id="ARBA00022692"/>
    </source>
</evidence>
<organism evidence="13 14">
    <name type="scientific">Powellomyces hirtus</name>
    <dbReference type="NCBI Taxonomy" id="109895"/>
    <lineage>
        <taxon>Eukaryota</taxon>
        <taxon>Fungi</taxon>
        <taxon>Fungi incertae sedis</taxon>
        <taxon>Chytridiomycota</taxon>
        <taxon>Chytridiomycota incertae sedis</taxon>
        <taxon>Chytridiomycetes</taxon>
        <taxon>Spizellomycetales</taxon>
        <taxon>Powellomycetaceae</taxon>
        <taxon>Powellomyces</taxon>
    </lineage>
</organism>
<sequence length="424" mass="46950">MAVTESETAVVWRAITVRVLLCTLAVISSSLAGDYDVSTTVSLVASRSGSHAAEGKDELATSLLTPFVRWDAVYFLSIAQRGYIYEQEFAFFPGLPTLMRAVAACIQFHASLGEQPALILAGLIISNASFVGAAVVLYRLGCRILRDERLAFRAAILFTITPAGLFMSSIYTESLFALLSFSGMLYFTKSRYLPAALLWAAATSVRANGMLHAGFFVWEFIVLPISSQKKVDIRALILGTVRAAGYGAIAIAPFVAFQMYAYNLFCQRSGVAQRSWCGRQLPLIYSFVQKEYWNNGFLSYYEVKQIPNFILAAPVFAISITGVIDFMSQNPTSFFSLGILSKQRTDLQAPYIYLWAFMTLYCATMMHVQVVVRFFTSVPSFYWFAAKIASGQVGTRWATKAVVPYFLLYGMVTTLLFANFLPPA</sequence>
<feature type="transmembrane region" description="Helical" evidence="12">
    <location>
        <begin position="402"/>
        <end position="421"/>
    </location>
</feature>
<feature type="transmembrane region" description="Helical" evidence="12">
    <location>
        <begin position="235"/>
        <end position="255"/>
    </location>
</feature>
<feature type="transmembrane region" description="Helical" evidence="12">
    <location>
        <begin position="150"/>
        <end position="172"/>
    </location>
</feature>
<keyword evidence="11 12" id="KW-0472">Membrane</keyword>
<proteinExistence type="inferred from homology"/>
<comment type="similarity">
    <text evidence="3 12">Belongs to the PIGV family.</text>
</comment>
<feature type="transmembrane region" description="Helical" evidence="12">
    <location>
        <begin position="89"/>
        <end position="110"/>
    </location>
</feature>
<accession>A0A507DXN4</accession>
<dbReference type="GO" id="GO:0000009">
    <property type="term" value="F:alpha-1,6-mannosyltransferase activity"/>
    <property type="evidence" value="ECO:0007669"/>
    <property type="project" value="InterPro"/>
</dbReference>
<dbReference type="AlphaFoldDB" id="A0A507DXN4"/>
<dbReference type="EC" id="2.4.1.-" evidence="12"/>
<keyword evidence="6 12" id="KW-0328">Glycosyltransferase</keyword>
<name>A0A507DXN4_9FUNG</name>
<dbReference type="UniPathway" id="UPA00196"/>
<dbReference type="GO" id="GO:0005789">
    <property type="term" value="C:endoplasmic reticulum membrane"/>
    <property type="evidence" value="ECO:0007669"/>
    <property type="project" value="UniProtKB-SubCell"/>
</dbReference>
<dbReference type="InterPro" id="IPR007315">
    <property type="entry name" value="PIG-V/Gpi18"/>
</dbReference>
<evidence type="ECO:0000256" key="1">
    <source>
        <dbReference type="ARBA" id="ARBA00004477"/>
    </source>
</evidence>
<reference evidence="13 14" key="1">
    <citation type="journal article" date="2019" name="Sci. Rep.">
        <title>Comparative genomics of chytrid fungi reveal insights into the obligate biotrophic and pathogenic lifestyle of Synchytrium endobioticum.</title>
        <authorList>
            <person name="van de Vossenberg B.T.L.H."/>
            <person name="Warris S."/>
            <person name="Nguyen H.D.T."/>
            <person name="van Gent-Pelzer M.P.E."/>
            <person name="Joly D.L."/>
            <person name="van de Geest H.C."/>
            <person name="Bonants P.J.M."/>
            <person name="Smith D.S."/>
            <person name="Levesque C.A."/>
            <person name="van der Lee T.A.J."/>
        </authorList>
    </citation>
    <scope>NUCLEOTIDE SEQUENCE [LARGE SCALE GENOMIC DNA]</scope>
    <source>
        <strain evidence="13 14">CBS 809.83</strain>
    </source>
</reference>
<keyword evidence="8 12" id="KW-0812">Transmembrane</keyword>
<dbReference type="GO" id="GO:0004376">
    <property type="term" value="F:GPI mannosyltransferase activity"/>
    <property type="evidence" value="ECO:0007669"/>
    <property type="project" value="InterPro"/>
</dbReference>
<evidence type="ECO:0000256" key="5">
    <source>
        <dbReference type="ARBA" id="ARBA00022502"/>
    </source>
</evidence>
<evidence type="ECO:0000313" key="14">
    <source>
        <dbReference type="Proteomes" id="UP000318582"/>
    </source>
</evidence>
<keyword evidence="5 12" id="KW-0337">GPI-anchor biosynthesis</keyword>
<keyword evidence="7 12" id="KW-0808">Transferase</keyword>
<dbReference type="Pfam" id="PF04188">
    <property type="entry name" value="Mannosyl_trans2"/>
    <property type="match status" value="1"/>
</dbReference>
<gene>
    <name evidence="13" type="ORF">PhCBS80983_g04916</name>
</gene>
<evidence type="ECO:0000256" key="3">
    <source>
        <dbReference type="ARBA" id="ARBA00008698"/>
    </source>
</evidence>